<dbReference type="GO" id="GO:0003676">
    <property type="term" value="F:nucleic acid binding"/>
    <property type="evidence" value="ECO:0007669"/>
    <property type="project" value="InterPro"/>
</dbReference>
<dbReference type="EMBL" id="NBNE01000935">
    <property type="protein sequence ID" value="OWZ16425.1"/>
    <property type="molecule type" value="Genomic_DNA"/>
</dbReference>
<evidence type="ECO:0000313" key="2">
    <source>
        <dbReference type="EMBL" id="OWZ16425.1"/>
    </source>
</evidence>
<evidence type="ECO:0000259" key="1">
    <source>
        <dbReference type="PROSITE" id="PS50994"/>
    </source>
</evidence>
<proteinExistence type="predicted"/>
<keyword evidence="3" id="KW-1185">Reference proteome</keyword>
<dbReference type="InterPro" id="IPR036397">
    <property type="entry name" value="RNaseH_sf"/>
</dbReference>
<dbReference type="Gene3D" id="3.30.420.10">
    <property type="entry name" value="Ribonuclease H-like superfamily/Ribonuclease H"/>
    <property type="match status" value="1"/>
</dbReference>
<accession>A0A225WFM5</accession>
<dbReference type="SUPFAM" id="SSF53098">
    <property type="entry name" value="Ribonuclease H-like"/>
    <property type="match status" value="1"/>
</dbReference>
<reference evidence="3" key="1">
    <citation type="submission" date="2017-03" db="EMBL/GenBank/DDBJ databases">
        <title>Phytopthora megakarya and P. palmivora, two closely related causual agents of cacao black pod achieved similar genome size and gene model numbers by different mechanisms.</title>
        <authorList>
            <person name="Ali S."/>
            <person name="Shao J."/>
            <person name="Larry D.J."/>
            <person name="Kronmiller B."/>
            <person name="Shen D."/>
            <person name="Strem M.D."/>
            <person name="Melnick R.L."/>
            <person name="Guiltinan M.J."/>
            <person name="Tyler B.M."/>
            <person name="Meinhardt L.W."/>
            <person name="Bailey B.A."/>
        </authorList>
    </citation>
    <scope>NUCLEOTIDE SEQUENCE [LARGE SCALE GENOMIC DNA]</scope>
    <source>
        <strain evidence="3">zdho120</strain>
    </source>
</reference>
<dbReference type="GO" id="GO:0015074">
    <property type="term" value="P:DNA integration"/>
    <property type="evidence" value="ECO:0007669"/>
    <property type="project" value="InterPro"/>
</dbReference>
<organism evidence="2 3">
    <name type="scientific">Phytophthora megakarya</name>
    <dbReference type="NCBI Taxonomy" id="4795"/>
    <lineage>
        <taxon>Eukaryota</taxon>
        <taxon>Sar</taxon>
        <taxon>Stramenopiles</taxon>
        <taxon>Oomycota</taxon>
        <taxon>Peronosporomycetes</taxon>
        <taxon>Peronosporales</taxon>
        <taxon>Peronosporaceae</taxon>
        <taxon>Phytophthora</taxon>
    </lineage>
</organism>
<evidence type="ECO:0000313" key="3">
    <source>
        <dbReference type="Proteomes" id="UP000198211"/>
    </source>
</evidence>
<gene>
    <name evidence="2" type="ORF">PHMEG_0009782</name>
</gene>
<dbReference type="Proteomes" id="UP000198211">
    <property type="component" value="Unassembled WGS sequence"/>
</dbReference>
<feature type="domain" description="Integrase catalytic" evidence="1">
    <location>
        <begin position="39"/>
        <end position="207"/>
    </location>
</feature>
<name>A0A225WFM5_9STRA</name>
<dbReference type="PANTHER" id="PTHR37984:SF5">
    <property type="entry name" value="PROTEIN NYNRIN-LIKE"/>
    <property type="match status" value="1"/>
</dbReference>
<dbReference type="InterPro" id="IPR050951">
    <property type="entry name" value="Retrovirus_Pol_polyprotein"/>
</dbReference>
<dbReference type="PANTHER" id="PTHR37984">
    <property type="entry name" value="PROTEIN CBG26694"/>
    <property type="match status" value="1"/>
</dbReference>
<dbReference type="PROSITE" id="PS50994">
    <property type="entry name" value="INTEGRASE"/>
    <property type="match status" value="1"/>
</dbReference>
<comment type="caution">
    <text evidence="2">The sequence shown here is derived from an EMBL/GenBank/DDBJ whole genome shotgun (WGS) entry which is preliminary data.</text>
</comment>
<dbReference type="OrthoDB" id="118872at2759"/>
<protein>
    <submittedName>
        <fullName evidence="2">RNA-dependent DNA polymerase</fullName>
    </submittedName>
</protein>
<dbReference type="InterPro" id="IPR012337">
    <property type="entry name" value="RNaseH-like_sf"/>
</dbReference>
<sequence>MLLALKEPFYITKLEEKVAKFVRQCLLCKHFKGPRQIPRPYGPLLKANERNEVVDWEFLSLGESFGDSSYLLVVKDGISHFYELFPCAMPTAYIATEALTLWYARYGMPKPLLSDQGTHFRNETMNHLAARLKVQLTFTPVYSPWINGTVERLNKDVLQVFRALLMEYGLDDHKWPHLLPAVQAHLNYTRVQSLTGRAPIEVFTALPALSALTAIVVPATTARNQLVANLEDIGDFMEQMRSSLHTIHEELLDVKERQRTRDIVAHTGTPTNFDIGDFVLRSRIDQRLPTASCWIIGSAHLR</sequence>
<dbReference type="AlphaFoldDB" id="A0A225WFM5"/>
<dbReference type="InterPro" id="IPR001584">
    <property type="entry name" value="Integrase_cat-core"/>
</dbReference>